<feature type="chain" id="PRO_5008041621" evidence="1">
    <location>
        <begin position="21"/>
        <end position="220"/>
    </location>
</feature>
<protein>
    <submittedName>
        <fullName evidence="2">Uncharacterized protein</fullName>
    </submittedName>
</protein>
<dbReference type="EMBL" id="LDPZ01000035">
    <property type="protein sequence ID" value="KTQ90920.1"/>
    <property type="molecule type" value="Genomic_DNA"/>
</dbReference>
<organism evidence="2 3">
    <name type="scientific">Aureimonas ureilytica</name>
    <dbReference type="NCBI Taxonomy" id="401562"/>
    <lineage>
        <taxon>Bacteria</taxon>
        <taxon>Pseudomonadati</taxon>
        <taxon>Pseudomonadota</taxon>
        <taxon>Alphaproteobacteria</taxon>
        <taxon>Hyphomicrobiales</taxon>
        <taxon>Aurantimonadaceae</taxon>
        <taxon>Aureimonas</taxon>
    </lineage>
</organism>
<dbReference type="AlphaFoldDB" id="A0A175R5R0"/>
<evidence type="ECO:0000256" key="1">
    <source>
        <dbReference type="SAM" id="SignalP"/>
    </source>
</evidence>
<gene>
    <name evidence="2" type="ORF">NS226_16020</name>
</gene>
<accession>A0A175R5R0</accession>
<sequence length="220" mass="23337">MRRCLLACLISMAAIGGARAEYVISAYGGYNSSFDSTVDVERGPSTRSLDVEWDGRTFESGAPYYGVRGTAWLNDLGQPHWGVALDYAHAKVAADPLPAGVKVLEFTDGLNLLTVNALYRADPLMGRVTPYAGLGAGIAIPHVEYQEVGGPRTFEYQVTGPAVQALAGADVALTDFLSVFGEVKLAYSHHDADLTGGGSLKTDIVTNQFVLGASFRFGAQ</sequence>
<dbReference type="SUPFAM" id="SSF56925">
    <property type="entry name" value="OMPA-like"/>
    <property type="match status" value="1"/>
</dbReference>
<evidence type="ECO:0000313" key="3">
    <source>
        <dbReference type="Proteomes" id="UP000078272"/>
    </source>
</evidence>
<keyword evidence="1" id="KW-0732">Signal</keyword>
<comment type="caution">
    <text evidence="2">The sequence shown here is derived from an EMBL/GenBank/DDBJ whole genome shotgun (WGS) entry which is preliminary data.</text>
</comment>
<dbReference type="Gene3D" id="2.40.160.20">
    <property type="match status" value="1"/>
</dbReference>
<name>A0A175R5R0_9HYPH</name>
<dbReference type="PATRIC" id="fig|401562.3.peg.2920"/>
<dbReference type="Proteomes" id="UP000078272">
    <property type="component" value="Unassembled WGS sequence"/>
</dbReference>
<dbReference type="RefSeq" id="WP_058635809.1">
    <property type="nucleotide sequence ID" value="NZ_LDPZ01000035.1"/>
</dbReference>
<reference evidence="2 3" key="1">
    <citation type="journal article" date="2016" name="Front. Microbiol.">
        <title>Genomic Resource of Rice Seed Associated Bacteria.</title>
        <authorList>
            <person name="Midha S."/>
            <person name="Bansal K."/>
            <person name="Sharma S."/>
            <person name="Kumar N."/>
            <person name="Patil P.P."/>
            <person name="Chaudhry V."/>
            <person name="Patil P.B."/>
        </authorList>
    </citation>
    <scope>NUCLEOTIDE SEQUENCE [LARGE SCALE GENOMIC DNA]</scope>
    <source>
        <strain evidence="2 3">NS226</strain>
    </source>
</reference>
<dbReference type="OrthoDB" id="9810784at2"/>
<proteinExistence type="predicted"/>
<feature type="signal peptide" evidence="1">
    <location>
        <begin position="1"/>
        <end position="20"/>
    </location>
</feature>
<dbReference type="STRING" id="401562.NS365_19915"/>
<dbReference type="InterPro" id="IPR011250">
    <property type="entry name" value="OMP/PagP_B-barrel"/>
</dbReference>
<evidence type="ECO:0000313" key="2">
    <source>
        <dbReference type="EMBL" id="KTQ90920.1"/>
    </source>
</evidence>